<accession>A0A518HY40</accession>
<keyword evidence="2" id="KW-0031">Aminopeptidase</keyword>
<dbReference type="SUPFAM" id="SSF50156">
    <property type="entry name" value="PDZ domain-like"/>
    <property type="match status" value="1"/>
</dbReference>
<dbReference type="GO" id="GO:0006508">
    <property type="term" value="P:proteolysis"/>
    <property type="evidence" value="ECO:0007669"/>
    <property type="project" value="InterPro"/>
</dbReference>
<keyword evidence="3" id="KW-1185">Reference proteome</keyword>
<name>A0A518HY40_9BACT</name>
<evidence type="ECO:0000313" key="2">
    <source>
        <dbReference type="EMBL" id="QDV45758.1"/>
    </source>
</evidence>
<dbReference type="AlphaFoldDB" id="A0A518HY40"/>
<dbReference type="InterPro" id="IPR046450">
    <property type="entry name" value="PA_dom_sf"/>
</dbReference>
<reference evidence="2 3" key="1">
    <citation type="submission" date="2019-03" db="EMBL/GenBank/DDBJ databases">
        <title>Deep-cultivation of Planctomycetes and their phenomic and genomic characterization uncovers novel biology.</title>
        <authorList>
            <person name="Wiegand S."/>
            <person name="Jogler M."/>
            <person name="Boedeker C."/>
            <person name="Pinto D."/>
            <person name="Vollmers J."/>
            <person name="Rivas-Marin E."/>
            <person name="Kohn T."/>
            <person name="Peeters S.H."/>
            <person name="Heuer A."/>
            <person name="Rast P."/>
            <person name="Oberbeckmann S."/>
            <person name="Bunk B."/>
            <person name="Jeske O."/>
            <person name="Meyerdierks A."/>
            <person name="Storesund J.E."/>
            <person name="Kallscheuer N."/>
            <person name="Luecker S."/>
            <person name="Lage O.M."/>
            <person name="Pohl T."/>
            <person name="Merkel B.J."/>
            <person name="Hornburger P."/>
            <person name="Mueller R.-W."/>
            <person name="Bruemmer F."/>
            <person name="Labrenz M."/>
            <person name="Spormann A.M."/>
            <person name="Op den Camp H."/>
            <person name="Overmann J."/>
            <person name="Amann R."/>
            <person name="Jetten M.S.M."/>
            <person name="Mascher T."/>
            <person name="Medema M.H."/>
            <person name="Devos D.P."/>
            <person name="Kaster A.-K."/>
            <person name="Ovreas L."/>
            <person name="Rohde M."/>
            <person name="Galperin M.Y."/>
            <person name="Jogler C."/>
        </authorList>
    </citation>
    <scope>NUCLEOTIDE SEQUENCE [LARGE SCALE GENOMIC DNA]</scope>
    <source>
        <strain evidence="2 3">Enr13</strain>
    </source>
</reference>
<dbReference type="Gene3D" id="2.30.42.10">
    <property type="match status" value="1"/>
</dbReference>
<keyword evidence="2" id="KW-0378">Hydrolase</keyword>
<dbReference type="InterPro" id="IPR045175">
    <property type="entry name" value="M28_fam"/>
</dbReference>
<dbReference type="Pfam" id="PF02225">
    <property type="entry name" value="PA"/>
    <property type="match status" value="1"/>
</dbReference>
<dbReference type="EMBL" id="CP037423">
    <property type="protein sequence ID" value="QDV45758.1"/>
    <property type="molecule type" value="Genomic_DNA"/>
</dbReference>
<dbReference type="EC" id="3.4.11.6" evidence="2"/>
<dbReference type="InterPro" id="IPR036034">
    <property type="entry name" value="PDZ_sf"/>
</dbReference>
<sequence>MIIRKTVPFLKSPSIPTVSALVVLCLTLWNVALPSVGLGQAPAATASVENASATVTETLRRDIRFLASEELRGRSVTDETIDVARDYLRERMESIGLELDSVAGGPFQRVEIAVGSEVRNESGNVCRIQIADQPAVQAGLADGFGPLGIGSDKQSVSAPVVFAGYGITSETHDYDDYQSIDARGAIVMLLRKEPGASDPDSPFDGVKNTRHAYFATKVINAIEHGAVAVLIVNDPDSTREAVQKVQNRIDQEQRRKEGLVEMLSNLPQQAVKNRAATAEKIAGTERMIAAMQAELTSARRGVLGIADAGTKSQQSKKIPVASIARDLADRMLRADGGASLEAVETQINQTFRPASRAMDSVTVELAVDLKPAIAVSDNVIGRLPGKGLLADQTLVVGAHYDHVGMGGFASMAPGTIAVHNGADDNASGTATMLACGAELKRRLAGADSHRTILFIGFTGEERGLLGSQRYVEAPVRPIENTTTMINLDMVGRLRDNELTVYGTGSASELERVVDTANREFRFNLFKVASGYGPSDHQSFYRVGVPVLFFFTGLHNDYHRPSDDFDKIDFGNLTRVTDMISGVAFRLAVLPQRPVYAETDPRVQIRRQMTAFMGIRISEQNGVVKVTEVTDGGPASKAGLQIDDQIQRIGRQAIRTTGDVLSWVRAHEPGDSFEIEVRRNANTVVLRGKLEKRS</sequence>
<dbReference type="GO" id="GO:0004177">
    <property type="term" value="F:aminopeptidase activity"/>
    <property type="evidence" value="ECO:0007669"/>
    <property type="project" value="UniProtKB-KW"/>
</dbReference>
<dbReference type="Gene3D" id="3.50.30.30">
    <property type="match status" value="1"/>
</dbReference>
<protein>
    <submittedName>
        <fullName evidence="2">Aminopeptidase YwaD</fullName>
        <ecNumber evidence="2">3.4.11.6</ecNumber>
    </submittedName>
</protein>
<organism evidence="2 3">
    <name type="scientific">Stieleria neptunia</name>
    <dbReference type="NCBI Taxonomy" id="2527979"/>
    <lineage>
        <taxon>Bacteria</taxon>
        <taxon>Pseudomonadati</taxon>
        <taxon>Planctomycetota</taxon>
        <taxon>Planctomycetia</taxon>
        <taxon>Pirellulales</taxon>
        <taxon>Pirellulaceae</taxon>
        <taxon>Stieleria</taxon>
    </lineage>
</organism>
<dbReference type="SMART" id="SM00228">
    <property type="entry name" value="PDZ"/>
    <property type="match status" value="1"/>
</dbReference>
<dbReference type="PANTHER" id="PTHR12147:SF26">
    <property type="entry name" value="PEPTIDASE M28 DOMAIN-CONTAINING PROTEIN"/>
    <property type="match status" value="1"/>
</dbReference>
<dbReference type="Pfam" id="PF04389">
    <property type="entry name" value="Peptidase_M28"/>
    <property type="match status" value="1"/>
</dbReference>
<dbReference type="InterPro" id="IPR007484">
    <property type="entry name" value="Peptidase_M28"/>
</dbReference>
<dbReference type="InterPro" id="IPR003137">
    <property type="entry name" value="PA_domain"/>
</dbReference>
<dbReference type="Pfam" id="PF13180">
    <property type="entry name" value="PDZ_2"/>
    <property type="match status" value="1"/>
</dbReference>
<feature type="domain" description="PDZ" evidence="1">
    <location>
        <begin position="601"/>
        <end position="654"/>
    </location>
</feature>
<dbReference type="Proteomes" id="UP000319004">
    <property type="component" value="Chromosome"/>
</dbReference>
<evidence type="ECO:0000313" key="3">
    <source>
        <dbReference type="Proteomes" id="UP000319004"/>
    </source>
</evidence>
<dbReference type="InterPro" id="IPR001478">
    <property type="entry name" value="PDZ"/>
</dbReference>
<dbReference type="SUPFAM" id="SSF52025">
    <property type="entry name" value="PA domain"/>
    <property type="match status" value="1"/>
</dbReference>
<gene>
    <name evidence="2" type="primary">ywaD_2</name>
    <name evidence="2" type="ORF">Enr13x_56370</name>
</gene>
<dbReference type="PROSITE" id="PS50106">
    <property type="entry name" value="PDZ"/>
    <property type="match status" value="1"/>
</dbReference>
<dbReference type="Gene3D" id="3.40.630.10">
    <property type="entry name" value="Zn peptidases"/>
    <property type="match status" value="2"/>
</dbReference>
<evidence type="ECO:0000259" key="1">
    <source>
        <dbReference type="PROSITE" id="PS50106"/>
    </source>
</evidence>
<dbReference type="RefSeq" id="WP_145390011.1">
    <property type="nucleotide sequence ID" value="NZ_CP037423.1"/>
</dbReference>
<dbReference type="SUPFAM" id="SSF53187">
    <property type="entry name" value="Zn-dependent exopeptidases"/>
    <property type="match status" value="1"/>
</dbReference>
<dbReference type="OrthoDB" id="9762302at2"/>
<keyword evidence="2" id="KW-0645">Protease</keyword>
<proteinExistence type="predicted"/>
<dbReference type="GO" id="GO:0008235">
    <property type="term" value="F:metalloexopeptidase activity"/>
    <property type="evidence" value="ECO:0007669"/>
    <property type="project" value="InterPro"/>
</dbReference>
<dbReference type="KEGG" id="snep:Enr13x_56370"/>
<dbReference type="PANTHER" id="PTHR12147">
    <property type="entry name" value="METALLOPEPTIDASE M28 FAMILY MEMBER"/>
    <property type="match status" value="1"/>
</dbReference>